<sequence>MLCSRLVSVFTLLALGAAFSFSKPAIRSKPLFHEDGVLDLDTLNQELDHCKVVRELNQHLEQEEEGLNYAEYVFSKLFPFGPAGNALLATTYISGPPNFILALIPANIDVSSLSLLVSFAIGGLLGDVFLHLLPQTFLGEPLEHKASFVLVDGKRNCVLGFCIFVGFLFFFVIDKSLRILEHTREGSAHSHSHTLAEPVEKPKSKKKKGKKNIETKAQPVVANPNASVKTSAYLNLISDFTHNITDGLAIAASFYISKTVGCTTTLAVFFHEIPHEVGDFALLIQGGFTKWQAMSSQFVTAIGAYMGTLIGIGIQTMSGEASKLAALNSSGLFGTTVQIGDLTLPFTAGGFLYIGFSVVPELLELGQGTTRLQELRKFVSQIFFIFVGIGFMFLIAWNE</sequence>
<evidence type="ECO:0000256" key="4">
    <source>
        <dbReference type="ARBA" id="ARBA00023136"/>
    </source>
</evidence>
<feature type="transmembrane region" description="Helical" evidence="6">
    <location>
        <begin position="113"/>
        <end position="133"/>
    </location>
</feature>
<reference evidence="8" key="2">
    <citation type="submission" date="2021-01" db="EMBL/GenBank/DDBJ databases">
        <authorList>
            <person name="Schikora-Tamarit M.A."/>
        </authorList>
    </citation>
    <scope>NUCLEOTIDE SEQUENCE</scope>
    <source>
        <strain evidence="8">NCAIM Y.01608</strain>
    </source>
</reference>
<feature type="region of interest" description="Disordered" evidence="5">
    <location>
        <begin position="189"/>
        <end position="214"/>
    </location>
</feature>
<keyword evidence="2 6" id="KW-0812">Transmembrane</keyword>
<keyword evidence="9" id="KW-1185">Reference proteome</keyword>
<feature type="transmembrane region" description="Helical" evidence="6">
    <location>
        <begin position="337"/>
        <end position="358"/>
    </location>
</feature>
<protein>
    <submittedName>
        <fullName evidence="8">Uncharacterized protein</fullName>
    </submittedName>
</protein>
<evidence type="ECO:0000313" key="8">
    <source>
        <dbReference type="EMBL" id="KAH3676843.1"/>
    </source>
</evidence>
<feature type="transmembrane region" description="Helical" evidence="6">
    <location>
        <begin position="153"/>
        <end position="173"/>
    </location>
</feature>
<dbReference type="GO" id="GO:0006882">
    <property type="term" value="P:intracellular zinc ion homeostasis"/>
    <property type="evidence" value="ECO:0007669"/>
    <property type="project" value="TreeGrafter"/>
</dbReference>
<gene>
    <name evidence="8" type="ORF">OGATHE_001333</name>
</gene>
<evidence type="ECO:0000256" key="2">
    <source>
        <dbReference type="ARBA" id="ARBA00022692"/>
    </source>
</evidence>
<keyword evidence="7" id="KW-0732">Signal</keyword>
<evidence type="ECO:0000313" key="9">
    <source>
        <dbReference type="Proteomes" id="UP000788993"/>
    </source>
</evidence>
<comment type="caution">
    <text evidence="8">The sequence shown here is derived from an EMBL/GenBank/DDBJ whole genome shotgun (WGS) entry which is preliminary data.</text>
</comment>
<evidence type="ECO:0000256" key="5">
    <source>
        <dbReference type="SAM" id="MobiDB-lite"/>
    </source>
</evidence>
<organism evidence="8 9">
    <name type="scientific">Ogataea polymorpha</name>
    <dbReference type="NCBI Taxonomy" id="460523"/>
    <lineage>
        <taxon>Eukaryota</taxon>
        <taxon>Fungi</taxon>
        <taxon>Dikarya</taxon>
        <taxon>Ascomycota</taxon>
        <taxon>Saccharomycotina</taxon>
        <taxon>Pichiomycetes</taxon>
        <taxon>Pichiales</taxon>
        <taxon>Pichiaceae</taxon>
        <taxon>Ogataea</taxon>
    </lineage>
</organism>
<accession>A0A9P8PR20</accession>
<evidence type="ECO:0000256" key="6">
    <source>
        <dbReference type="SAM" id="Phobius"/>
    </source>
</evidence>
<feature type="transmembrane region" description="Helical" evidence="6">
    <location>
        <begin position="86"/>
        <end position="106"/>
    </location>
</feature>
<dbReference type="PANTHER" id="PTHR16950:SF16">
    <property type="entry name" value="ZINC TRANSPORTER ZIP13"/>
    <property type="match status" value="1"/>
</dbReference>
<dbReference type="GO" id="GO:0005385">
    <property type="term" value="F:zinc ion transmembrane transporter activity"/>
    <property type="evidence" value="ECO:0007669"/>
    <property type="project" value="TreeGrafter"/>
</dbReference>
<feature type="chain" id="PRO_5040182864" evidence="7">
    <location>
        <begin position="19"/>
        <end position="399"/>
    </location>
</feature>
<proteinExistence type="predicted"/>
<evidence type="ECO:0000256" key="3">
    <source>
        <dbReference type="ARBA" id="ARBA00022989"/>
    </source>
</evidence>
<feature type="transmembrane region" description="Helical" evidence="6">
    <location>
        <begin position="298"/>
        <end position="317"/>
    </location>
</feature>
<evidence type="ECO:0000256" key="1">
    <source>
        <dbReference type="ARBA" id="ARBA00004141"/>
    </source>
</evidence>
<dbReference type="Pfam" id="PF02535">
    <property type="entry name" value="Zip"/>
    <property type="match status" value="1"/>
</dbReference>
<evidence type="ECO:0000256" key="7">
    <source>
        <dbReference type="SAM" id="SignalP"/>
    </source>
</evidence>
<reference evidence="8" key="1">
    <citation type="journal article" date="2021" name="Open Biol.">
        <title>Shared evolutionary footprints suggest mitochondrial oxidative damage underlies multiple complex I losses in fungi.</title>
        <authorList>
            <person name="Schikora-Tamarit M.A."/>
            <person name="Marcet-Houben M."/>
            <person name="Nosek J."/>
            <person name="Gabaldon T."/>
        </authorList>
    </citation>
    <scope>NUCLEOTIDE SEQUENCE</scope>
    <source>
        <strain evidence="8">NCAIM Y.01608</strain>
    </source>
</reference>
<feature type="signal peptide" evidence="7">
    <location>
        <begin position="1"/>
        <end position="18"/>
    </location>
</feature>
<dbReference type="Proteomes" id="UP000788993">
    <property type="component" value="Unassembled WGS sequence"/>
</dbReference>
<dbReference type="OrthoDB" id="200954at2759"/>
<name>A0A9P8PR20_9ASCO</name>
<comment type="subcellular location">
    <subcellularLocation>
        <location evidence="1">Membrane</location>
        <topology evidence="1">Multi-pass membrane protein</topology>
    </subcellularLocation>
</comment>
<keyword evidence="4 6" id="KW-0472">Membrane</keyword>
<dbReference type="PANTHER" id="PTHR16950">
    <property type="entry name" value="ZINC TRANSPORTER SLC39A7 HISTIDINE-RICH MEMBRANE PROTEIN KE4"/>
    <property type="match status" value="1"/>
</dbReference>
<feature type="transmembrane region" description="Helical" evidence="6">
    <location>
        <begin position="378"/>
        <end position="397"/>
    </location>
</feature>
<dbReference type="EMBL" id="JAEUBD010000146">
    <property type="protein sequence ID" value="KAH3676843.1"/>
    <property type="molecule type" value="Genomic_DNA"/>
</dbReference>
<dbReference type="GO" id="GO:0016020">
    <property type="term" value="C:membrane"/>
    <property type="evidence" value="ECO:0007669"/>
    <property type="project" value="UniProtKB-SubCell"/>
</dbReference>
<dbReference type="AlphaFoldDB" id="A0A9P8PR20"/>
<dbReference type="InterPro" id="IPR003689">
    <property type="entry name" value="ZIP"/>
</dbReference>
<keyword evidence="3 6" id="KW-1133">Transmembrane helix</keyword>